<dbReference type="Pfam" id="PF01397">
    <property type="entry name" value="Terpene_synth"/>
    <property type="match status" value="1"/>
</dbReference>
<protein>
    <recommendedName>
        <fullName evidence="4">Terpene synthase N-terminal domain-containing protein</fullName>
    </recommendedName>
</protein>
<accession>A0A811Q2B6</accession>
<dbReference type="EMBL" id="CAJGYO010000009">
    <property type="protein sequence ID" value="CAD6253185.1"/>
    <property type="molecule type" value="Genomic_DNA"/>
</dbReference>
<dbReference type="GO" id="GO:0000287">
    <property type="term" value="F:magnesium ion binding"/>
    <property type="evidence" value="ECO:0007669"/>
    <property type="project" value="TreeGrafter"/>
</dbReference>
<dbReference type="AlphaFoldDB" id="A0A811Q2B6"/>
<dbReference type="Gene3D" id="1.50.10.130">
    <property type="entry name" value="Terpene synthase, N-terminal domain"/>
    <property type="match status" value="1"/>
</dbReference>
<comment type="cofactor">
    <cofactor evidence="1">
        <name>Mg(2+)</name>
        <dbReference type="ChEBI" id="CHEBI:18420"/>
    </cofactor>
</comment>
<feature type="domain" description="Terpene synthase N-terminal" evidence="4">
    <location>
        <begin position="159"/>
        <end position="252"/>
    </location>
</feature>
<dbReference type="OrthoDB" id="2343925at2759"/>
<keyword evidence="6" id="KW-1185">Reference proteome</keyword>
<dbReference type="SUPFAM" id="SSF48576">
    <property type="entry name" value="Terpenoid synthases"/>
    <property type="match status" value="1"/>
</dbReference>
<dbReference type="GO" id="GO:0010333">
    <property type="term" value="F:terpene synthase activity"/>
    <property type="evidence" value="ECO:0007669"/>
    <property type="project" value="InterPro"/>
</dbReference>
<dbReference type="SFLD" id="SFLDG01014">
    <property type="entry name" value="Terpene_Cyclase_Like_1_N-term"/>
    <property type="match status" value="1"/>
</dbReference>
<sequence>MFGIFLKDEQSGMPEMIDAIGTALRSMGDGEISISAYDTAWVALVKSLNGDNTPQFPSCIDWIARNQLLDGSWGLSFISENMWRLTKDDDNWTLCGFEIIFPMLLEKAKNLGVNIPLDDPTLEAIYAKRELKFTKIPRDALHVVPTTFLLSIEGMPGLDWKRQCKLQCPDGSFMSSPAPTAYALMQTGDPKCFEFLDRVVSKFNGSVPFVYPIEMFERLWAVDRLERLGISRYFKSEIKDYLDYIYRNWTEEGLAFTKGCLVKDIDGPWVSAFCDCMATMSLLFENDDGQFVCYARQSNQSVTAMYNLFRAANQTTFPDDDHILRRAKSYTRGFLRERRATGQLNDKWIISEGLPGEVGYGLDFPWEASMPRIETRMYLEQYGGSADVGIGKVLYRTNLFSNDMYLKVAKADLRKFQRLCRLEWHSLKRWCGKNNLEMYGVTRQSALRAYFLAAASNFEPSRAAERLAWARTAVLAEAISGCLLMSSNTHDDRTMTAEWLVGEFVNSDDDNPASGRGKKNSRVTSSLGYALRDLIDIHASGNASVADCLRGANGENMDKIDDLDRMVGFEMQELAQCVFQSCSSINRETRQTFLHVTKSYYYVALCSHETIEHHISKDSVVPTEIIRGLLRLVFVYVGKDAQNFLLNKYQRNRCHVREKVEESLHLMLNAQRNKNCMSSDPELLFPSSLKHNHVRRLRLCLHTSHPMATPIQVSILAALQELWKQVCWAGQWHHSLVVMIGEAFE</sequence>
<evidence type="ECO:0000256" key="3">
    <source>
        <dbReference type="ARBA" id="ARBA00022842"/>
    </source>
</evidence>
<dbReference type="Gene3D" id="1.50.10.160">
    <property type="match status" value="2"/>
</dbReference>
<dbReference type="InterPro" id="IPR050148">
    <property type="entry name" value="Terpene_synthase-like"/>
</dbReference>
<dbReference type="InterPro" id="IPR036965">
    <property type="entry name" value="Terpene_synth_N_sf"/>
</dbReference>
<dbReference type="FunFam" id="1.50.10.130:FF:000002">
    <property type="entry name" value="Ent-copalyl diphosphate synthase, chloroplastic"/>
    <property type="match status" value="1"/>
</dbReference>
<reference evidence="5" key="1">
    <citation type="submission" date="2020-10" db="EMBL/GenBank/DDBJ databases">
        <authorList>
            <person name="Han B."/>
            <person name="Lu T."/>
            <person name="Zhao Q."/>
            <person name="Huang X."/>
            <person name="Zhao Y."/>
        </authorList>
    </citation>
    <scope>NUCLEOTIDE SEQUENCE</scope>
</reference>
<gene>
    <name evidence="5" type="ORF">NCGR_LOCUS36821</name>
</gene>
<proteinExistence type="predicted"/>
<dbReference type="InterPro" id="IPR001906">
    <property type="entry name" value="Terpene_synth_N"/>
</dbReference>
<evidence type="ECO:0000256" key="1">
    <source>
        <dbReference type="ARBA" id="ARBA00001946"/>
    </source>
</evidence>
<name>A0A811Q2B6_9POAL</name>
<evidence type="ECO:0000313" key="5">
    <source>
        <dbReference type="EMBL" id="CAD6253185.1"/>
    </source>
</evidence>
<evidence type="ECO:0000256" key="2">
    <source>
        <dbReference type="ARBA" id="ARBA00022723"/>
    </source>
</evidence>
<dbReference type="Proteomes" id="UP000604825">
    <property type="component" value="Unassembled WGS sequence"/>
</dbReference>
<dbReference type="PANTHER" id="PTHR31739:SF4">
    <property type="entry name" value="ENT-COPALYL DIPHOSPHATE SYNTHASE, CHLOROPLASTIC"/>
    <property type="match status" value="1"/>
</dbReference>
<dbReference type="InterPro" id="IPR008949">
    <property type="entry name" value="Isoprenoid_synthase_dom_sf"/>
</dbReference>
<dbReference type="GO" id="GO:0009686">
    <property type="term" value="P:gibberellin biosynthetic process"/>
    <property type="evidence" value="ECO:0007669"/>
    <property type="project" value="TreeGrafter"/>
</dbReference>
<keyword evidence="2" id="KW-0479">Metal-binding</keyword>
<dbReference type="GO" id="GO:0009507">
    <property type="term" value="C:chloroplast"/>
    <property type="evidence" value="ECO:0007669"/>
    <property type="project" value="TreeGrafter"/>
</dbReference>
<dbReference type="PANTHER" id="PTHR31739">
    <property type="entry name" value="ENT-COPALYL DIPHOSPHATE SYNTHASE, CHLOROPLASTIC"/>
    <property type="match status" value="1"/>
</dbReference>
<evidence type="ECO:0000313" key="6">
    <source>
        <dbReference type="Proteomes" id="UP000604825"/>
    </source>
</evidence>
<dbReference type="SUPFAM" id="SSF48239">
    <property type="entry name" value="Terpenoid cyclases/Protein prenyltransferases"/>
    <property type="match status" value="2"/>
</dbReference>
<dbReference type="InterPro" id="IPR008930">
    <property type="entry name" value="Terpenoid_cyclase/PrenylTrfase"/>
</dbReference>
<keyword evidence="3" id="KW-0460">Magnesium</keyword>
<dbReference type="Gene3D" id="1.10.600.10">
    <property type="entry name" value="Farnesyl Diphosphate Synthase"/>
    <property type="match status" value="2"/>
</dbReference>
<organism evidence="5 6">
    <name type="scientific">Miscanthus lutarioriparius</name>
    <dbReference type="NCBI Taxonomy" id="422564"/>
    <lineage>
        <taxon>Eukaryota</taxon>
        <taxon>Viridiplantae</taxon>
        <taxon>Streptophyta</taxon>
        <taxon>Embryophyta</taxon>
        <taxon>Tracheophyta</taxon>
        <taxon>Spermatophyta</taxon>
        <taxon>Magnoliopsida</taxon>
        <taxon>Liliopsida</taxon>
        <taxon>Poales</taxon>
        <taxon>Poaceae</taxon>
        <taxon>PACMAD clade</taxon>
        <taxon>Panicoideae</taxon>
        <taxon>Andropogonodae</taxon>
        <taxon>Andropogoneae</taxon>
        <taxon>Saccharinae</taxon>
        <taxon>Miscanthus</taxon>
    </lineage>
</organism>
<evidence type="ECO:0000259" key="4">
    <source>
        <dbReference type="Pfam" id="PF01397"/>
    </source>
</evidence>
<comment type="caution">
    <text evidence="5">The sequence shown here is derived from an EMBL/GenBank/DDBJ whole genome shotgun (WGS) entry which is preliminary data.</text>
</comment>